<reference evidence="2" key="1">
    <citation type="submission" date="2023-06" db="EMBL/GenBank/DDBJ databases">
        <title>Robiginitalea aurantiacus sp. nov. and Algoriphagus sediminis sp. nov., isolated from coastal sediment.</title>
        <authorList>
            <person name="Zhou Z.Y."/>
            <person name="An J."/>
            <person name="Jia Y.W."/>
            <person name="Du Z.J."/>
        </authorList>
    </citation>
    <scope>NUCLEOTIDE SEQUENCE</scope>
    <source>
        <strain evidence="2">C2-7</strain>
    </source>
</reference>
<gene>
    <name evidence="2" type="ORF">QVH07_15980</name>
</gene>
<feature type="transmembrane region" description="Helical" evidence="1">
    <location>
        <begin position="45"/>
        <end position="66"/>
    </location>
</feature>
<accession>A0ABT7YGM6</accession>
<dbReference type="RefSeq" id="WP_290002379.1">
    <property type="nucleotide sequence ID" value="NZ_JAUEPH010000008.1"/>
</dbReference>
<sequence length="237" mass="28004">MDNSILDYEKQKPKKKLWLFKLILNVVVVLFFLSFYFLNVRDASLAYPFAFIGVSIPIGFVLYFFLSAFFQNDSWSLRDIYRFRNYFYEGFMGFSLAFALLSAIFLPSVNIPEPLDYNLNQPSFLADSLLDFKTAQAVHRAYIFPMLLLYLLGIRFFMLLMIDKKAKELTFESVSIPNEEEVVRKTGEYYTYYNRYFGDQYLNKQGDLIESEKLMSKLMEMSKEDYTWPSHGFLGRD</sequence>
<name>A0ABT7YGM6_9BACT</name>
<keyword evidence="1" id="KW-1133">Transmembrane helix</keyword>
<keyword evidence="1" id="KW-0472">Membrane</keyword>
<keyword evidence="1" id="KW-0812">Transmembrane</keyword>
<feature type="transmembrane region" description="Helical" evidence="1">
    <location>
        <begin position="18"/>
        <end position="39"/>
    </location>
</feature>
<dbReference type="EMBL" id="JAUEPH010000008">
    <property type="protein sequence ID" value="MDN3205662.1"/>
    <property type="molecule type" value="Genomic_DNA"/>
</dbReference>
<evidence type="ECO:0000313" key="2">
    <source>
        <dbReference type="EMBL" id="MDN3205662.1"/>
    </source>
</evidence>
<protein>
    <submittedName>
        <fullName evidence="2">Uncharacterized protein</fullName>
    </submittedName>
</protein>
<evidence type="ECO:0000313" key="3">
    <source>
        <dbReference type="Proteomes" id="UP001171916"/>
    </source>
</evidence>
<dbReference type="Proteomes" id="UP001171916">
    <property type="component" value="Unassembled WGS sequence"/>
</dbReference>
<organism evidence="2 3">
    <name type="scientific">Algoriphagus sediminis</name>
    <dbReference type="NCBI Taxonomy" id="3057113"/>
    <lineage>
        <taxon>Bacteria</taxon>
        <taxon>Pseudomonadati</taxon>
        <taxon>Bacteroidota</taxon>
        <taxon>Cytophagia</taxon>
        <taxon>Cytophagales</taxon>
        <taxon>Cyclobacteriaceae</taxon>
        <taxon>Algoriphagus</taxon>
    </lineage>
</organism>
<feature type="transmembrane region" description="Helical" evidence="1">
    <location>
        <begin position="86"/>
        <end position="106"/>
    </location>
</feature>
<keyword evidence="3" id="KW-1185">Reference proteome</keyword>
<feature type="transmembrane region" description="Helical" evidence="1">
    <location>
        <begin position="142"/>
        <end position="162"/>
    </location>
</feature>
<evidence type="ECO:0000256" key="1">
    <source>
        <dbReference type="SAM" id="Phobius"/>
    </source>
</evidence>
<comment type="caution">
    <text evidence="2">The sequence shown here is derived from an EMBL/GenBank/DDBJ whole genome shotgun (WGS) entry which is preliminary data.</text>
</comment>
<proteinExistence type="predicted"/>